<comment type="caution">
    <text evidence="3">The sequence shown here is derived from an EMBL/GenBank/DDBJ whole genome shotgun (WGS) entry which is preliminary data.</text>
</comment>
<proteinExistence type="predicted"/>
<evidence type="ECO:0000313" key="3">
    <source>
        <dbReference type="EMBL" id="MPC56166.1"/>
    </source>
</evidence>
<dbReference type="AlphaFoldDB" id="A0A5B7GF14"/>
<feature type="compositionally biased region" description="Basic and acidic residues" evidence="1">
    <location>
        <begin position="65"/>
        <end position="76"/>
    </location>
</feature>
<evidence type="ECO:0000256" key="2">
    <source>
        <dbReference type="SAM" id="Phobius"/>
    </source>
</evidence>
<keyword evidence="2" id="KW-1133">Transmembrane helix</keyword>
<feature type="transmembrane region" description="Helical" evidence="2">
    <location>
        <begin position="80"/>
        <end position="96"/>
    </location>
</feature>
<protein>
    <submittedName>
        <fullName evidence="3">Uncharacterized protein</fullName>
    </submittedName>
</protein>
<evidence type="ECO:0000256" key="1">
    <source>
        <dbReference type="SAM" id="MobiDB-lite"/>
    </source>
</evidence>
<dbReference type="Proteomes" id="UP000324222">
    <property type="component" value="Unassembled WGS sequence"/>
</dbReference>
<reference evidence="3 4" key="1">
    <citation type="submission" date="2019-05" db="EMBL/GenBank/DDBJ databases">
        <title>Another draft genome of Portunus trituberculatus and its Hox gene families provides insights of decapod evolution.</title>
        <authorList>
            <person name="Jeong J.-H."/>
            <person name="Song I."/>
            <person name="Kim S."/>
            <person name="Choi T."/>
            <person name="Kim D."/>
            <person name="Ryu S."/>
            <person name="Kim W."/>
        </authorList>
    </citation>
    <scope>NUCLEOTIDE SEQUENCE [LARGE SCALE GENOMIC DNA]</scope>
    <source>
        <tissue evidence="3">Muscle</tissue>
    </source>
</reference>
<name>A0A5B7GF14_PORTR</name>
<keyword evidence="2" id="KW-0472">Membrane</keyword>
<feature type="region of interest" description="Disordered" evidence="1">
    <location>
        <begin position="48"/>
        <end position="76"/>
    </location>
</feature>
<keyword evidence="4" id="KW-1185">Reference proteome</keyword>
<keyword evidence="2" id="KW-0812">Transmembrane</keyword>
<dbReference type="EMBL" id="VSRR010013741">
    <property type="protein sequence ID" value="MPC56166.1"/>
    <property type="molecule type" value="Genomic_DNA"/>
</dbReference>
<organism evidence="3 4">
    <name type="scientific">Portunus trituberculatus</name>
    <name type="common">Swimming crab</name>
    <name type="synonym">Neptunus trituberculatus</name>
    <dbReference type="NCBI Taxonomy" id="210409"/>
    <lineage>
        <taxon>Eukaryota</taxon>
        <taxon>Metazoa</taxon>
        <taxon>Ecdysozoa</taxon>
        <taxon>Arthropoda</taxon>
        <taxon>Crustacea</taxon>
        <taxon>Multicrustacea</taxon>
        <taxon>Malacostraca</taxon>
        <taxon>Eumalacostraca</taxon>
        <taxon>Eucarida</taxon>
        <taxon>Decapoda</taxon>
        <taxon>Pleocyemata</taxon>
        <taxon>Brachyura</taxon>
        <taxon>Eubrachyura</taxon>
        <taxon>Portunoidea</taxon>
        <taxon>Portunidae</taxon>
        <taxon>Portuninae</taxon>
        <taxon>Portunus</taxon>
    </lineage>
</organism>
<accession>A0A5B7GF14</accession>
<evidence type="ECO:0000313" key="4">
    <source>
        <dbReference type="Proteomes" id="UP000324222"/>
    </source>
</evidence>
<sequence>MHHQARTKSHQEMLRVLNSCFVVLWSSESSVKEVQVLKTSPKFHNGNDSKFSNEAFRVPTNTTRDNQHPRKDRKKKEEGNFCNHLILIMIYLILMYRPPLTHYRDL</sequence>
<gene>
    <name evidence="3" type="ORF">E2C01_050119</name>
</gene>